<dbReference type="Proteomes" id="UP000284702">
    <property type="component" value="Unassembled WGS sequence"/>
</dbReference>
<organism evidence="1 2">
    <name type="scientific">Aphanomyces astaci</name>
    <name type="common">Crayfish plague agent</name>
    <dbReference type="NCBI Taxonomy" id="112090"/>
    <lineage>
        <taxon>Eukaryota</taxon>
        <taxon>Sar</taxon>
        <taxon>Stramenopiles</taxon>
        <taxon>Oomycota</taxon>
        <taxon>Saprolegniomycetes</taxon>
        <taxon>Saprolegniales</taxon>
        <taxon>Verrucalvaceae</taxon>
        <taxon>Aphanomyces</taxon>
    </lineage>
</organism>
<proteinExistence type="predicted"/>
<reference evidence="1" key="1">
    <citation type="submission" date="2018-07" db="EMBL/GenBank/DDBJ databases">
        <title>Annotation of Aphanomyces astaci genome assembly.</title>
        <authorList>
            <person name="Studholme D.J."/>
        </authorList>
    </citation>
    <scope>NUCLEOTIDE SEQUENCE [LARGE SCALE GENOMIC DNA]</scope>
    <source>
        <strain evidence="1">Pc</strain>
    </source>
</reference>
<dbReference type="AlphaFoldDB" id="A0A425D604"/>
<comment type="caution">
    <text evidence="1">The sequence shown here is derived from an EMBL/GenBank/DDBJ whole genome shotgun (WGS) entry which is preliminary data.</text>
</comment>
<name>A0A425D604_APHAT</name>
<dbReference type="VEuPathDB" id="FungiDB:H257_00856"/>
<evidence type="ECO:0000313" key="1">
    <source>
        <dbReference type="EMBL" id="RQM24689.1"/>
    </source>
</evidence>
<sequence length="536" mass="59766">MENTRVRAIQKLQKEGQARMEDVVVVISLQRLPEQNMLKDTATARGYLTDSTLCSRNARTGGVESMRLIDPFEEIMPHNTKRELSAVNAYSIKLDTLPFSILETDMFRRAFPDKPIFHAILEHLDGMRALLTSNTTRIVVQNLSSVSIRVDGVDQEPKILSSVGSVADMTPGSLLTLFQFPPEHYRLVHVNAVLDPRDAWYVHTISCQDRHWSSADVPVTPPRYVLRMHRGISKLTRDEETAMHAHNLLSIPCAQAATVVGRDAWSHAFGARFHSFPIRFMPRCQLLLRPPLLPPPSSSSPPFDQRNPGGVELVNCGDVPVLVCDRWVDVGHTCPLQHGDKISWMISKDFYSLPLAYIVTDTEKALPLHPHNYTLLADVMALEFAPLLAQLRALVGAADMPPTMQRLFAAKTVARVELDDTATDAPVALMPTGDGRGDVFELQVFWRHPVVFALRRDELHQLPSPSDVMVQLLGIAASNAGSRTIHDHEAALSACHRLARHLGVSDLHPVPSNYFVQQASNQNLSECYPLPQPPRH</sequence>
<keyword evidence="2" id="KW-1185">Reference proteome</keyword>
<accession>A0A425D604</accession>
<dbReference type="EMBL" id="MZMZ02002663">
    <property type="protein sequence ID" value="RQM24689.1"/>
    <property type="molecule type" value="Genomic_DNA"/>
</dbReference>
<protein>
    <submittedName>
        <fullName evidence="1">Uncharacterized protein</fullName>
    </submittedName>
</protein>
<gene>
    <name evidence="1" type="ORF">B5M09_010399</name>
</gene>
<evidence type="ECO:0000313" key="2">
    <source>
        <dbReference type="Proteomes" id="UP000284702"/>
    </source>
</evidence>